<dbReference type="EMBL" id="JBJKBG010000001">
    <property type="protein sequence ID" value="KAL3753395.1"/>
    <property type="molecule type" value="Genomic_DNA"/>
</dbReference>
<dbReference type="AlphaFoldDB" id="A0ABD3LNN1"/>
<name>A0ABD3LNN1_EUCGL</name>
<evidence type="ECO:0008006" key="7">
    <source>
        <dbReference type="Google" id="ProtNLM"/>
    </source>
</evidence>
<evidence type="ECO:0000313" key="5">
    <source>
        <dbReference type="EMBL" id="KAL3753395.1"/>
    </source>
</evidence>
<dbReference type="Pfam" id="PF13041">
    <property type="entry name" value="PPR_2"/>
    <property type="match status" value="1"/>
</dbReference>
<dbReference type="Proteomes" id="UP001634007">
    <property type="component" value="Unassembled WGS sequence"/>
</dbReference>
<sequence length="210" mass="23200">MPPHPPSLSSPPHPPPSPLLRLPSQRKPSSSRSAIISPQHLRTIRRSNLVARSSRSKDSHGSSVDGISAIPTQPSEVQEQRSCPVRVQYLAERIRAVPARDRVEFVRLLRRDGQMGSLSGANDLLAALAVAREPNVALQVFDEMPAHGCVPDAWTFSTLIVCHCSKNSLDDATWILDFMVENELCLSVATFTPLVNSFCRKHEMQKAFAF</sequence>
<feature type="compositionally biased region" description="Pro residues" evidence="4">
    <location>
        <begin position="1"/>
        <end position="18"/>
    </location>
</feature>
<feature type="compositionally biased region" description="Low complexity" evidence="4">
    <location>
        <begin position="19"/>
        <end position="33"/>
    </location>
</feature>
<organism evidence="5 6">
    <name type="scientific">Eucalyptus globulus</name>
    <name type="common">Tasmanian blue gum</name>
    <dbReference type="NCBI Taxonomy" id="34317"/>
    <lineage>
        <taxon>Eukaryota</taxon>
        <taxon>Viridiplantae</taxon>
        <taxon>Streptophyta</taxon>
        <taxon>Embryophyta</taxon>
        <taxon>Tracheophyta</taxon>
        <taxon>Spermatophyta</taxon>
        <taxon>Magnoliopsida</taxon>
        <taxon>eudicotyledons</taxon>
        <taxon>Gunneridae</taxon>
        <taxon>Pentapetalae</taxon>
        <taxon>rosids</taxon>
        <taxon>malvids</taxon>
        <taxon>Myrtales</taxon>
        <taxon>Myrtaceae</taxon>
        <taxon>Myrtoideae</taxon>
        <taxon>Eucalypteae</taxon>
        <taxon>Eucalyptus</taxon>
    </lineage>
</organism>
<comment type="similarity">
    <text evidence="1">Belongs to the PPR family. P subfamily.</text>
</comment>
<accession>A0ABD3LNN1</accession>
<dbReference type="Gene3D" id="1.25.40.10">
    <property type="entry name" value="Tetratricopeptide repeat domain"/>
    <property type="match status" value="1"/>
</dbReference>
<dbReference type="NCBIfam" id="TIGR00756">
    <property type="entry name" value="PPR"/>
    <property type="match status" value="1"/>
</dbReference>
<feature type="repeat" description="PPR" evidence="3">
    <location>
        <begin position="152"/>
        <end position="186"/>
    </location>
</feature>
<evidence type="ECO:0000256" key="3">
    <source>
        <dbReference type="PROSITE-ProRule" id="PRU00708"/>
    </source>
</evidence>
<keyword evidence="2" id="KW-0677">Repeat</keyword>
<feature type="repeat" description="PPR" evidence="3">
    <location>
        <begin position="117"/>
        <end position="151"/>
    </location>
</feature>
<dbReference type="PROSITE" id="PS51375">
    <property type="entry name" value="PPR"/>
    <property type="match status" value="2"/>
</dbReference>
<comment type="caution">
    <text evidence="5">The sequence shown here is derived from an EMBL/GenBank/DDBJ whole genome shotgun (WGS) entry which is preliminary data.</text>
</comment>
<dbReference type="PANTHER" id="PTHR47447">
    <property type="entry name" value="OS03G0856100 PROTEIN"/>
    <property type="match status" value="1"/>
</dbReference>
<evidence type="ECO:0000256" key="2">
    <source>
        <dbReference type="ARBA" id="ARBA00022737"/>
    </source>
</evidence>
<reference evidence="5 6" key="1">
    <citation type="submission" date="2024-11" db="EMBL/GenBank/DDBJ databases">
        <title>Chromosome-level genome assembly of Eucalyptus globulus Labill. provides insights into its genome evolution.</title>
        <authorList>
            <person name="Li X."/>
        </authorList>
    </citation>
    <scope>NUCLEOTIDE SEQUENCE [LARGE SCALE GENOMIC DNA]</scope>
    <source>
        <strain evidence="5">CL2024</strain>
        <tissue evidence="5">Fresh tender leaves</tissue>
    </source>
</reference>
<dbReference type="InterPro" id="IPR002885">
    <property type="entry name" value="PPR_rpt"/>
</dbReference>
<proteinExistence type="inferred from homology"/>
<evidence type="ECO:0000313" key="6">
    <source>
        <dbReference type="Proteomes" id="UP001634007"/>
    </source>
</evidence>
<protein>
    <recommendedName>
        <fullName evidence="7">Pentatricopeptide repeat-containing protein</fullName>
    </recommendedName>
</protein>
<dbReference type="InterPro" id="IPR011990">
    <property type="entry name" value="TPR-like_helical_dom_sf"/>
</dbReference>
<dbReference type="PANTHER" id="PTHR47447:SF17">
    <property type="entry name" value="OS12G0638900 PROTEIN"/>
    <property type="match status" value="1"/>
</dbReference>
<feature type="region of interest" description="Disordered" evidence="4">
    <location>
        <begin position="1"/>
        <end position="78"/>
    </location>
</feature>
<gene>
    <name evidence="5" type="ORF">ACJRO7_000741</name>
</gene>
<keyword evidence="6" id="KW-1185">Reference proteome</keyword>
<evidence type="ECO:0000256" key="1">
    <source>
        <dbReference type="ARBA" id="ARBA00007626"/>
    </source>
</evidence>
<evidence type="ECO:0000256" key="4">
    <source>
        <dbReference type="SAM" id="MobiDB-lite"/>
    </source>
</evidence>